<gene>
    <name evidence="1" type="ORF">DL89DRAFT_126517</name>
</gene>
<organism evidence="1 2">
    <name type="scientific">Linderina pennispora</name>
    <dbReference type="NCBI Taxonomy" id="61395"/>
    <lineage>
        <taxon>Eukaryota</taxon>
        <taxon>Fungi</taxon>
        <taxon>Fungi incertae sedis</taxon>
        <taxon>Zoopagomycota</taxon>
        <taxon>Kickxellomycotina</taxon>
        <taxon>Kickxellomycetes</taxon>
        <taxon>Kickxellales</taxon>
        <taxon>Kickxellaceae</taxon>
        <taxon>Linderina</taxon>
    </lineage>
</organism>
<protein>
    <submittedName>
        <fullName evidence="1">Uncharacterized protein</fullName>
    </submittedName>
</protein>
<dbReference type="GeneID" id="63799919"/>
<keyword evidence="2" id="KW-1185">Reference proteome</keyword>
<evidence type="ECO:0000313" key="1">
    <source>
        <dbReference type="EMBL" id="ORX71455.1"/>
    </source>
</evidence>
<proteinExistence type="predicted"/>
<comment type="caution">
    <text evidence="1">The sequence shown here is derived from an EMBL/GenBank/DDBJ whole genome shotgun (WGS) entry which is preliminary data.</text>
</comment>
<sequence>MCIQLACTSLWQEGQNTERLALGECTGARPGFRNQTKTNPLTLSTRSTFARVGVMSVFSTRELRCLKSRLNRPAAYMHEAQNGSLVSPAIVVQRRPPSPWSVLRGRARSLNANQNRWLGAFCVLFSVTYRRVLGVWWPGSWDWCCGSTHAERQYSKNSICCRHHKSTWACARACGVEDAESKKLVQIKVPAVRKKQEAGTENE</sequence>
<evidence type="ECO:0000313" key="2">
    <source>
        <dbReference type="Proteomes" id="UP000193922"/>
    </source>
</evidence>
<reference evidence="1 2" key="1">
    <citation type="submission" date="2016-07" db="EMBL/GenBank/DDBJ databases">
        <title>Pervasive Adenine N6-methylation of Active Genes in Fungi.</title>
        <authorList>
            <consortium name="DOE Joint Genome Institute"/>
            <person name="Mondo S.J."/>
            <person name="Dannebaum R.O."/>
            <person name="Kuo R.C."/>
            <person name="Labutti K."/>
            <person name="Haridas S."/>
            <person name="Kuo A."/>
            <person name="Salamov A."/>
            <person name="Ahrendt S.R."/>
            <person name="Lipzen A."/>
            <person name="Sullivan W."/>
            <person name="Andreopoulos W.B."/>
            <person name="Clum A."/>
            <person name="Lindquist E."/>
            <person name="Daum C."/>
            <person name="Ramamoorthy G.K."/>
            <person name="Gryganskyi A."/>
            <person name="Culley D."/>
            <person name="Magnuson J.K."/>
            <person name="James T.Y."/>
            <person name="O'Malley M.A."/>
            <person name="Stajich J.E."/>
            <person name="Spatafora J.W."/>
            <person name="Visel A."/>
            <person name="Grigoriev I.V."/>
        </authorList>
    </citation>
    <scope>NUCLEOTIDE SEQUENCE [LARGE SCALE GENOMIC DNA]</scope>
    <source>
        <strain evidence="1 2">ATCC 12442</strain>
    </source>
</reference>
<dbReference type="Proteomes" id="UP000193922">
    <property type="component" value="Unassembled WGS sequence"/>
</dbReference>
<dbReference type="RefSeq" id="XP_040744970.1">
    <property type="nucleotide sequence ID" value="XM_040883271.1"/>
</dbReference>
<name>A0A1Y1WDJ1_9FUNG</name>
<dbReference type="EMBL" id="MCFD01000004">
    <property type="protein sequence ID" value="ORX71455.1"/>
    <property type="molecule type" value="Genomic_DNA"/>
</dbReference>
<accession>A0A1Y1WDJ1</accession>
<dbReference type="AlphaFoldDB" id="A0A1Y1WDJ1"/>